<evidence type="ECO:0000313" key="2">
    <source>
        <dbReference type="Proteomes" id="UP000199643"/>
    </source>
</evidence>
<dbReference type="EMBL" id="FNCH01000005">
    <property type="protein sequence ID" value="SDG31742.1"/>
    <property type="molecule type" value="Genomic_DNA"/>
</dbReference>
<sequence>MNAQKFITEANKQRVCQLLGWSLDDYTQYQENKGLEYLREVVCCDLWSVNNVAKAPLFWKWWVNHWNARDAEFVADASSWPLDWLRRKYNDLNAVDGFTFWPHKIIMEQSYAYMIGDVNKESVRV</sequence>
<protein>
    <submittedName>
        <fullName evidence="1">Uncharacterized protein</fullName>
    </submittedName>
</protein>
<gene>
    <name evidence="1" type="ORF">SAMN05421827_105115</name>
</gene>
<evidence type="ECO:0000313" key="1">
    <source>
        <dbReference type="EMBL" id="SDG31742.1"/>
    </source>
</evidence>
<dbReference type="OrthoDB" id="663364at2"/>
<name>A0A1G7T9I3_9SPHI</name>
<dbReference type="AlphaFoldDB" id="A0A1G7T9I3"/>
<dbReference type="RefSeq" id="WP_090498762.1">
    <property type="nucleotide sequence ID" value="NZ_FNCH01000005.1"/>
</dbReference>
<reference evidence="2" key="1">
    <citation type="submission" date="2016-10" db="EMBL/GenBank/DDBJ databases">
        <authorList>
            <person name="Varghese N."/>
            <person name="Submissions S."/>
        </authorList>
    </citation>
    <scope>NUCLEOTIDE SEQUENCE [LARGE SCALE GENOMIC DNA]</scope>
    <source>
        <strain evidence="2">DSM 17933</strain>
    </source>
</reference>
<organism evidence="1 2">
    <name type="scientific">Pedobacter terrae</name>
    <dbReference type="NCBI Taxonomy" id="405671"/>
    <lineage>
        <taxon>Bacteria</taxon>
        <taxon>Pseudomonadati</taxon>
        <taxon>Bacteroidota</taxon>
        <taxon>Sphingobacteriia</taxon>
        <taxon>Sphingobacteriales</taxon>
        <taxon>Sphingobacteriaceae</taxon>
        <taxon>Pedobacter</taxon>
    </lineage>
</organism>
<dbReference type="Proteomes" id="UP000199643">
    <property type="component" value="Unassembled WGS sequence"/>
</dbReference>
<dbReference type="STRING" id="405671.SAMN05421827_105115"/>
<keyword evidence="2" id="KW-1185">Reference proteome</keyword>
<proteinExistence type="predicted"/>
<accession>A0A1G7T9I3</accession>